<dbReference type="Pfam" id="PF09848">
    <property type="entry name" value="SLFN-g3_helicase"/>
    <property type="match status" value="1"/>
</dbReference>
<dbReference type="InterPro" id="IPR018647">
    <property type="entry name" value="SLFN_3-like_DNA/RNA_helicase"/>
</dbReference>
<comment type="caution">
    <text evidence="2">The sequence shown here is derived from an EMBL/GenBank/DDBJ whole genome shotgun (WGS) entry which is preliminary data.</text>
</comment>
<dbReference type="Gene3D" id="3.40.50.300">
    <property type="entry name" value="P-loop containing nucleotide triphosphate hydrolases"/>
    <property type="match status" value="1"/>
</dbReference>
<dbReference type="InterPro" id="IPR027417">
    <property type="entry name" value="P-loop_NTPase"/>
</dbReference>
<gene>
    <name evidence="2" type="ORF">GCM10023225_01730</name>
</gene>
<feature type="domain" description="Helicase ATP-binding" evidence="1">
    <location>
        <begin position="151"/>
        <end position="335"/>
    </location>
</feature>
<dbReference type="SUPFAM" id="SSF52540">
    <property type="entry name" value="P-loop containing nucleoside triphosphate hydrolases"/>
    <property type="match status" value="1"/>
</dbReference>
<dbReference type="RefSeq" id="WP_345710405.1">
    <property type="nucleotide sequence ID" value="NZ_BAABIL010000010.1"/>
</dbReference>
<keyword evidence="3" id="KW-1185">Reference proteome</keyword>
<proteinExistence type="predicted"/>
<dbReference type="SMART" id="SM00487">
    <property type="entry name" value="DEXDc"/>
    <property type="match status" value="1"/>
</dbReference>
<evidence type="ECO:0000313" key="2">
    <source>
        <dbReference type="EMBL" id="GAA4961776.1"/>
    </source>
</evidence>
<dbReference type="InterPro" id="IPR014001">
    <property type="entry name" value="Helicase_ATP-bd"/>
</dbReference>
<reference evidence="3" key="1">
    <citation type="journal article" date="2019" name="Int. J. Syst. Evol. Microbiol.">
        <title>The Global Catalogue of Microorganisms (GCM) 10K type strain sequencing project: providing services to taxonomists for standard genome sequencing and annotation.</title>
        <authorList>
            <consortium name="The Broad Institute Genomics Platform"/>
            <consortium name="The Broad Institute Genome Sequencing Center for Infectious Disease"/>
            <person name="Wu L."/>
            <person name="Ma J."/>
        </authorList>
    </citation>
    <scope>NUCLEOTIDE SEQUENCE [LARGE SCALE GENOMIC DNA]</scope>
    <source>
        <strain evidence="3">JCM 18126</strain>
    </source>
</reference>
<name>A0ABP9H4A8_9ACTN</name>
<evidence type="ECO:0000313" key="3">
    <source>
        <dbReference type="Proteomes" id="UP001501195"/>
    </source>
</evidence>
<accession>A0ABP9H4A8</accession>
<protein>
    <recommendedName>
        <fullName evidence="1">Helicase ATP-binding domain-containing protein</fullName>
    </recommendedName>
</protein>
<dbReference type="Proteomes" id="UP001501195">
    <property type="component" value="Unassembled WGS sequence"/>
</dbReference>
<dbReference type="EMBL" id="BAABIL010000010">
    <property type="protein sequence ID" value="GAA4961776.1"/>
    <property type="molecule type" value="Genomic_DNA"/>
</dbReference>
<organism evidence="2 3">
    <name type="scientific">Kineococcus glutinatus</name>
    <dbReference type="NCBI Taxonomy" id="1070872"/>
    <lineage>
        <taxon>Bacteria</taxon>
        <taxon>Bacillati</taxon>
        <taxon>Actinomycetota</taxon>
        <taxon>Actinomycetes</taxon>
        <taxon>Kineosporiales</taxon>
        <taxon>Kineosporiaceae</taxon>
        <taxon>Kineococcus</taxon>
    </lineage>
</organism>
<sequence>MTSFEIEELHFDARSLKTWALLDDRHRNWPVVYTLDGPGEVYVGESLNAAGRFKQHLETGKKRLRRARVVVDPTFNKSVCLDLESYLIRLFAGDGRYEVLNRNDGITDAEYYGREDYQKAFERIFEELRERGAFSRSVREIENTDLFKLSPFKALTPDQAIAVEDILSGLFDDLEKKVSSRLVVQGDPGTGKTVVAIYLIKLLTDIQNADLTDPVGEDSILSEFFVEGYPQLLAGLRIGLVVPQQSLRKSIQNVFRKTPGLKPSMVMTPFEAAQADTRFDLLVVDEAHRLNQRASLASGAVNALFPKINVRLFGADDRGLTQLDWINAVSRHQIYLVDAAQAVRPADVPRQVLEDLTATAKAARRHYPLTTQMRVKAGSDYVGYIRGVLDGAPVEPQAFPGYDLRLFDDLGEMLAVVAEKETEVGLARTVAGYAWPWRSRHDPTAFDITIDECHLRWNSTDVDWVNSPTSTEEVGSIHTIQGYDLNVAAVIIGPDLRFDTATRRIRFDRSNYHDKKGMQNNPSRGITYTDEDVLQFVKNIYAVLLTRGILGTYVYVCDPPLREHLRRYLRP</sequence>
<dbReference type="CDD" id="cd10439">
    <property type="entry name" value="GIY-YIG_COG3410"/>
    <property type="match status" value="1"/>
</dbReference>
<evidence type="ECO:0000259" key="1">
    <source>
        <dbReference type="SMART" id="SM00487"/>
    </source>
</evidence>